<evidence type="ECO:0000256" key="1">
    <source>
        <dbReference type="ARBA" id="ARBA00009023"/>
    </source>
</evidence>
<accession>A0ABX2I0K0</accession>
<dbReference type="Proteomes" id="UP001644750">
    <property type="component" value="Unassembled WGS sequence"/>
</dbReference>
<keyword evidence="3" id="KW-0732">Signal</keyword>
<name>A0ABX2I0K0_ANAHA</name>
<comment type="caution">
    <text evidence="4">The sequence shown here is derived from an EMBL/GenBank/DDBJ whole genome shotgun (WGS) entry which is preliminary data.</text>
</comment>
<dbReference type="InterPro" id="IPR018389">
    <property type="entry name" value="DctP_fam"/>
</dbReference>
<dbReference type="PANTHER" id="PTHR33376:SF7">
    <property type="entry name" value="C4-DICARBOXYLATE-BINDING PROTEIN DCTB"/>
    <property type="match status" value="1"/>
</dbReference>
<dbReference type="PANTHER" id="PTHR33376">
    <property type="match status" value="1"/>
</dbReference>
<dbReference type="CDD" id="cd13603">
    <property type="entry name" value="PBP2_TRAP_Siap_TeaA_like"/>
    <property type="match status" value="1"/>
</dbReference>
<gene>
    <name evidence="4" type="ORF">G5A72_13300</name>
</gene>
<dbReference type="Gene3D" id="3.40.190.170">
    <property type="entry name" value="Bacterial extracellular solute-binding protein, family 7"/>
    <property type="match status" value="1"/>
</dbReference>
<evidence type="ECO:0000256" key="2">
    <source>
        <dbReference type="ARBA" id="ARBA00022448"/>
    </source>
</evidence>
<dbReference type="InterPro" id="IPR004682">
    <property type="entry name" value="TRAP_DctP"/>
</dbReference>
<sequence>MARQRAGKIKQVIALMLVSILLVFSATGCGKTSSAKKEEQIVFRMAIVDGEASPIYKGAKKMADEVLKKTNGRIKIVVVTGGALGDERGSVELCSQGDLDIASAANSVLTNWIPEMNILDQAYLWENEEQAHAAVDGPLGDLIEKAAYDKLNVHVIGYLESGFRDTFSKKPIKTMSDFKGIKIRTMQNQYHMAAFQSFGAMPTAMAYNEVFTALQQGTIDACENAVSNCLSNGYYEVTKNVTYSHHAFTYVPVMISDKAWKKIPKDLQDEFMEGCKEGYVAERQYLKEENDKAVTELKKKGVKFWNIDMDQLRKAYKQEAKEKNFTFDPKWQAAVDQTIKEHPTKGE</sequence>
<evidence type="ECO:0000256" key="3">
    <source>
        <dbReference type="ARBA" id="ARBA00022729"/>
    </source>
</evidence>
<proteinExistence type="inferred from homology"/>
<comment type="similarity">
    <text evidence="1">Belongs to the bacterial solute-binding protein 7 family.</text>
</comment>
<evidence type="ECO:0000313" key="5">
    <source>
        <dbReference type="Proteomes" id="UP001644750"/>
    </source>
</evidence>
<reference evidence="4 5" key="1">
    <citation type="journal article" date="2020" name="Cell Host Microbe">
        <title>Functional and Genomic Variation between Human-Derived Isolates of Lachnospiraceae Reveals Inter- and Intra-Species Diversity.</title>
        <authorList>
            <person name="Sorbara M.T."/>
            <person name="Littmann E.R."/>
            <person name="Fontana E."/>
            <person name="Moody T.U."/>
            <person name="Kohout C.E."/>
            <person name="Gjonbalaj M."/>
            <person name="Eaton V."/>
            <person name="Seok R."/>
            <person name="Leiner I.M."/>
            <person name="Pamer E.G."/>
        </authorList>
    </citation>
    <scope>NUCLEOTIDE SEQUENCE [LARGE SCALE GENOMIC DNA]</scope>
    <source>
        <strain evidence="4 5">MSK.14.57</strain>
    </source>
</reference>
<dbReference type="EMBL" id="JAAITB010000033">
    <property type="protein sequence ID" value="NSJ80534.1"/>
    <property type="molecule type" value="Genomic_DNA"/>
</dbReference>
<keyword evidence="5" id="KW-1185">Reference proteome</keyword>
<dbReference type="PIRSF" id="PIRSF006470">
    <property type="entry name" value="DctB"/>
    <property type="match status" value="1"/>
</dbReference>
<dbReference type="PROSITE" id="PS51257">
    <property type="entry name" value="PROKAR_LIPOPROTEIN"/>
    <property type="match status" value="1"/>
</dbReference>
<dbReference type="InterPro" id="IPR038404">
    <property type="entry name" value="TRAP_DctP_sf"/>
</dbReference>
<dbReference type="Pfam" id="PF03480">
    <property type="entry name" value="DctP"/>
    <property type="match status" value="1"/>
</dbReference>
<dbReference type="NCBIfam" id="TIGR00787">
    <property type="entry name" value="dctP"/>
    <property type="match status" value="1"/>
</dbReference>
<protein>
    <submittedName>
        <fullName evidence="4">TRAP transporter substrate-binding protein</fullName>
    </submittedName>
</protein>
<organism evidence="4 5">
    <name type="scientific">Anaerostipes hadrus</name>
    <dbReference type="NCBI Taxonomy" id="649756"/>
    <lineage>
        <taxon>Bacteria</taxon>
        <taxon>Bacillati</taxon>
        <taxon>Bacillota</taxon>
        <taxon>Clostridia</taxon>
        <taxon>Lachnospirales</taxon>
        <taxon>Lachnospiraceae</taxon>
        <taxon>Anaerostipes</taxon>
    </lineage>
</organism>
<evidence type="ECO:0000313" key="4">
    <source>
        <dbReference type="EMBL" id="NSJ80534.1"/>
    </source>
</evidence>
<dbReference type="RefSeq" id="WP_243872789.1">
    <property type="nucleotide sequence ID" value="NZ_JAAIQB010000027.1"/>
</dbReference>
<keyword evidence="2" id="KW-0813">Transport</keyword>
<dbReference type="NCBIfam" id="NF037995">
    <property type="entry name" value="TRAP_S1"/>
    <property type="match status" value="1"/>
</dbReference>